<sequence length="1033" mass="115245">MVTRGSAKTWNYKFIMEKLYQSVSSSPMDPAPLILLAITLLAPRTIADQIANGAQRHANSREGGKSPCLTAWKSIKETTTAEDMAAIFLRFTKGCRTMVEQAKKDLTALSSVEQPQKYNPVLLMREYVGLPSKSEFQPWNKLFAREREIVDAIKDHEEGIDLKWPFRRLLLIELIASSKRWRYQRESLLLVMRKVRDAKSPEDVVRILSDAAYEAKYTSLEMFLNMKRSREGPESGSRSSKFRKEDTSNPLEGNDKEPSSSTADSQLSPLGKAKATANAGHGSKDDLTMIVTDTNGDVTVCPNSHNPYTGLTRTAIAPTQESHSDAAAAESNDDTVFTLVSNDAMLPVTEADARDVQRFDSLGGIGDLSEAEILDHVREALACHTFTQQQSIFDLPLNEVLSCLRALDYVDSVPDRVSKVCAGGVHGQYLSWDSAEELLIVSDPSESEVRWRVYLPTKRARAWAVFLHHDHPLISFHKSLQRVLHSLRHAPKGVSFWWDGMTKYISKMLKSCRTCQLAKHHTAIANAPTVSRRWQQRFRTIQLDFAGPFHRDSESEPSPWGAEYLCVMICECTNICLVVPTASTSARDVIGALTIWFSTYGVPEAIQLDACPAHDSQALRVFVSAWSSSLKLGIPRRPECQGKVERLIRDIKEAVRVEKNLAPCPLPWWQSALSYAIVHNTSPIKGGFGLTPMELSHALEPPNFMSPPTSDRKLDPDQIQELWLSFHSFLSTTLENYLVSRAERSLCEEVKVLAGSDVNLGLLPGQQVLLSQIIDGKRALSGPFTIARRDSVNPTILYLEGLDKPVSLNQLVLYHSDMDRDALEFATEPVRTSFSTSASSSLPNGIRLTELEANVHWVVYKELDPTRAPDDEPVLLIYAARFLSGDQISRTIEIQGLDHKLRTNTWVLPPRSERHLAVKHISYDQVIGSAGFKPTARGMVPLQHRKWFESQGCIVMYSGYDIDDVESDYGGESSVGDNMEAISAAYEDIDDGHVSVDSNIDLGDFDSPSHSRSFQRELKRDILSAVRRLSGAS</sequence>
<feature type="region of interest" description="Disordered" evidence="1">
    <location>
        <begin position="228"/>
        <end position="288"/>
    </location>
</feature>
<dbReference type="InterPro" id="IPR041588">
    <property type="entry name" value="Integrase_H2C2"/>
</dbReference>
<dbReference type="AlphaFoldDB" id="A0A7J6MD42"/>
<dbReference type="OrthoDB" id="775972at2759"/>
<evidence type="ECO:0000313" key="3">
    <source>
        <dbReference type="EMBL" id="KAF4669296.1"/>
    </source>
</evidence>
<dbReference type="SUPFAM" id="SSF53098">
    <property type="entry name" value="Ribonuclease H-like"/>
    <property type="match status" value="1"/>
</dbReference>
<dbReference type="GO" id="GO:0003676">
    <property type="term" value="F:nucleic acid binding"/>
    <property type="evidence" value="ECO:0007669"/>
    <property type="project" value="InterPro"/>
</dbReference>
<dbReference type="PROSITE" id="PS50994">
    <property type="entry name" value="INTEGRASE"/>
    <property type="match status" value="1"/>
</dbReference>
<evidence type="ECO:0000313" key="4">
    <source>
        <dbReference type="Proteomes" id="UP000570595"/>
    </source>
</evidence>
<protein>
    <recommendedName>
        <fullName evidence="2">Integrase catalytic domain-containing protein</fullName>
    </recommendedName>
</protein>
<feature type="compositionally biased region" description="Basic and acidic residues" evidence="1">
    <location>
        <begin position="242"/>
        <end position="258"/>
    </location>
</feature>
<dbReference type="Gene3D" id="3.30.420.10">
    <property type="entry name" value="Ribonuclease H-like superfamily/Ribonuclease H"/>
    <property type="match status" value="1"/>
</dbReference>
<dbReference type="InterPro" id="IPR012337">
    <property type="entry name" value="RNaseH-like_sf"/>
</dbReference>
<dbReference type="PANTHER" id="PTHR37984">
    <property type="entry name" value="PROTEIN CBG26694"/>
    <property type="match status" value="1"/>
</dbReference>
<dbReference type="EMBL" id="JABAHT010000026">
    <property type="protein sequence ID" value="KAF4669296.1"/>
    <property type="molecule type" value="Genomic_DNA"/>
</dbReference>
<gene>
    <name evidence="3" type="ORF">FOZ61_004586</name>
</gene>
<dbReference type="InterPro" id="IPR050951">
    <property type="entry name" value="Retrovirus_Pol_polyprotein"/>
</dbReference>
<feature type="compositionally biased region" description="Polar residues" evidence="1">
    <location>
        <begin position="259"/>
        <end position="268"/>
    </location>
</feature>
<dbReference type="InterPro" id="IPR001584">
    <property type="entry name" value="Integrase_cat-core"/>
</dbReference>
<comment type="caution">
    <text evidence="3">The sequence shown here is derived from an EMBL/GenBank/DDBJ whole genome shotgun (WGS) entry which is preliminary data.</text>
</comment>
<organism evidence="3 4">
    <name type="scientific">Perkinsus olseni</name>
    <name type="common">Perkinsus atlanticus</name>
    <dbReference type="NCBI Taxonomy" id="32597"/>
    <lineage>
        <taxon>Eukaryota</taxon>
        <taxon>Sar</taxon>
        <taxon>Alveolata</taxon>
        <taxon>Perkinsozoa</taxon>
        <taxon>Perkinsea</taxon>
        <taxon>Perkinsida</taxon>
        <taxon>Perkinsidae</taxon>
        <taxon>Perkinsus</taxon>
    </lineage>
</organism>
<evidence type="ECO:0000259" key="2">
    <source>
        <dbReference type="PROSITE" id="PS50994"/>
    </source>
</evidence>
<evidence type="ECO:0000256" key="1">
    <source>
        <dbReference type="SAM" id="MobiDB-lite"/>
    </source>
</evidence>
<reference evidence="3 4" key="1">
    <citation type="submission" date="2020-04" db="EMBL/GenBank/DDBJ databases">
        <title>Perkinsus olseni comparative genomics.</title>
        <authorList>
            <person name="Bogema D.R."/>
        </authorList>
    </citation>
    <scope>NUCLEOTIDE SEQUENCE [LARGE SCALE GENOMIC DNA]</scope>
    <source>
        <strain evidence="3">ATCC PRA-179</strain>
    </source>
</reference>
<dbReference type="InterPro" id="IPR036397">
    <property type="entry name" value="RNaseH_sf"/>
</dbReference>
<dbReference type="PANTHER" id="PTHR37984:SF5">
    <property type="entry name" value="PROTEIN NYNRIN-LIKE"/>
    <property type="match status" value="1"/>
</dbReference>
<dbReference type="Gene3D" id="1.10.340.70">
    <property type="match status" value="1"/>
</dbReference>
<feature type="domain" description="Integrase catalytic" evidence="2">
    <location>
        <begin position="524"/>
        <end position="700"/>
    </location>
</feature>
<dbReference type="Proteomes" id="UP000570595">
    <property type="component" value="Unassembled WGS sequence"/>
</dbReference>
<proteinExistence type="predicted"/>
<name>A0A7J6MD42_PEROL</name>
<dbReference type="GO" id="GO:0015074">
    <property type="term" value="P:DNA integration"/>
    <property type="evidence" value="ECO:0007669"/>
    <property type="project" value="InterPro"/>
</dbReference>
<dbReference type="Pfam" id="PF17921">
    <property type="entry name" value="Integrase_H2C2"/>
    <property type="match status" value="1"/>
</dbReference>
<accession>A0A7J6MD42</accession>